<evidence type="ECO:0000313" key="1">
    <source>
        <dbReference type="EMBL" id="KAE8331545.1"/>
    </source>
</evidence>
<sequence length="79" mass="8299">MVLVLRIVGSVSGVMHLVLAGVARAGVAVAGAAVAVAGRHGCGGIGMNWLVRNNESSRVVWYLREWLSDSSKVLRQGRA</sequence>
<protein>
    <submittedName>
        <fullName evidence="1">Uncharacterized protein</fullName>
    </submittedName>
</protein>
<name>A0A5N6XE67_9EURO</name>
<keyword evidence="2" id="KW-1185">Reference proteome</keyword>
<gene>
    <name evidence="1" type="ORF">BDV39DRAFT_168875</name>
</gene>
<accession>A0A5N6XE67</accession>
<dbReference type="AlphaFoldDB" id="A0A5N6XE67"/>
<reference evidence="2" key="1">
    <citation type="submission" date="2019-04" db="EMBL/GenBank/DDBJ databases">
        <title>Friends and foes A comparative genomics studyof 23 Aspergillus species from section Flavi.</title>
        <authorList>
            <consortium name="DOE Joint Genome Institute"/>
            <person name="Kjaerbolling I."/>
            <person name="Vesth T."/>
            <person name="Frisvad J.C."/>
            <person name="Nybo J.L."/>
            <person name="Theobald S."/>
            <person name="Kildgaard S."/>
            <person name="Isbrandt T."/>
            <person name="Kuo A."/>
            <person name="Sato A."/>
            <person name="Lyhne E.K."/>
            <person name="Kogle M.E."/>
            <person name="Wiebenga A."/>
            <person name="Kun R.S."/>
            <person name="Lubbers R.J."/>
            <person name="Makela M.R."/>
            <person name="Barry K."/>
            <person name="Chovatia M."/>
            <person name="Clum A."/>
            <person name="Daum C."/>
            <person name="Haridas S."/>
            <person name="He G."/>
            <person name="LaButti K."/>
            <person name="Lipzen A."/>
            <person name="Mondo S."/>
            <person name="Riley R."/>
            <person name="Salamov A."/>
            <person name="Simmons B.A."/>
            <person name="Magnuson J.K."/>
            <person name="Henrissat B."/>
            <person name="Mortensen U.H."/>
            <person name="Larsen T.O."/>
            <person name="Devries R.P."/>
            <person name="Grigoriev I.V."/>
            <person name="Machida M."/>
            <person name="Baker S.E."/>
            <person name="Andersen M.R."/>
        </authorList>
    </citation>
    <scope>NUCLEOTIDE SEQUENCE [LARGE SCALE GENOMIC DNA]</scope>
    <source>
        <strain evidence="2">CBS 130017</strain>
    </source>
</reference>
<proteinExistence type="predicted"/>
<dbReference type="EMBL" id="ML741769">
    <property type="protein sequence ID" value="KAE8331545.1"/>
    <property type="molecule type" value="Genomic_DNA"/>
</dbReference>
<dbReference type="Proteomes" id="UP000325945">
    <property type="component" value="Unassembled WGS sequence"/>
</dbReference>
<evidence type="ECO:0000313" key="2">
    <source>
        <dbReference type="Proteomes" id="UP000325945"/>
    </source>
</evidence>
<organism evidence="1 2">
    <name type="scientific">Aspergillus sergii</name>
    <dbReference type="NCBI Taxonomy" id="1034303"/>
    <lineage>
        <taxon>Eukaryota</taxon>
        <taxon>Fungi</taxon>
        <taxon>Dikarya</taxon>
        <taxon>Ascomycota</taxon>
        <taxon>Pezizomycotina</taxon>
        <taxon>Eurotiomycetes</taxon>
        <taxon>Eurotiomycetidae</taxon>
        <taxon>Eurotiales</taxon>
        <taxon>Aspergillaceae</taxon>
        <taxon>Aspergillus</taxon>
        <taxon>Aspergillus subgen. Circumdati</taxon>
    </lineage>
</organism>